<keyword evidence="2" id="KW-1185">Reference proteome</keyword>
<proteinExistence type="predicted"/>
<organism evidence="1 2">
    <name type="scientific">Murimonas intestini</name>
    <dbReference type="NCBI Taxonomy" id="1337051"/>
    <lineage>
        <taxon>Bacteria</taxon>
        <taxon>Bacillati</taxon>
        <taxon>Bacillota</taxon>
        <taxon>Clostridia</taxon>
        <taxon>Lachnospirales</taxon>
        <taxon>Lachnospiraceae</taxon>
        <taxon>Murimonas</taxon>
    </lineage>
</organism>
<reference evidence="1 2" key="1">
    <citation type="submission" date="2018-05" db="EMBL/GenBank/DDBJ databases">
        <authorList>
            <person name="Goeker M."/>
            <person name="Huntemann M."/>
            <person name="Clum A."/>
            <person name="Pillay M."/>
            <person name="Palaniappan K."/>
            <person name="Varghese N."/>
            <person name="Mikhailova N."/>
            <person name="Stamatis D."/>
            <person name="Reddy T."/>
            <person name="Daum C."/>
            <person name="Shapiro N."/>
            <person name="Ivanova N."/>
            <person name="Kyrpides N."/>
            <person name="Woyke T."/>
        </authorList>
    </citation>
    <scope>NUCLEOTIDE SEQUENCE [LARGE SCALE GENOMIC DNA]</scope>
    <source>
        <strain evidence="1 2">DSM 26524</strain>
    </source>
</reference>
<gene>
    <name evidence="1" type="ORF">C7383_11685</name>
</gene>
<dbReference type="AlphaFoldDB" id="A0AB73SZ79"/>
<dbReference type="EMBL" id="QGGY01000016">
    <property type="protein sequence ID" value="PWJ72771.1"/>
    <property type="molecule type" value="Genomic_DNA"/>
</dbReference>
<sequence>MTEKLRGVKSYCNGPAKNAVGRKVPGCTVRRKLPFK</sequence>
<evidence type="ECO:0000313" key="1">
    <source>
        <dbReference type="EMBL" id="PWJ72771.1"/>
    </source>
</evidence>
<comment type="caution">
    <text evidence="1">The sequence shown here is derived from an EMBL/GenBank/DDBJ whole genome shotgun (WGS) entry which is preliminary data.</text>
</comment>
<dbReference type="Proteomes" id="UP000245412">
    <property type="component" value="Unassembled WGS sequence"/>
</dbReference>
<name>A0AB73SZ79_9FIRM</name>
<protein>
    <submittedName>
        <fullName evidence="1">Uncharacterized protein</fullName>
    </submittedName>
</protein>
<accession>A0AB73SZ79</accession>
<evidence type="ECO:0000313" key="2">
    <source>
        <dbReference type="Proteomes" id="UP000245412"/>
    </source>
</evidence>